<dbReference type="Proteomes" id="UP000586827">
    <property type="component" value="Unassembled WGS sequence"/>
</dbReference>
<dbReference type="CDD" id="cd06587">
    <property type="entry name" value="VOC"/>
    <property type="match status" value="1"/>
</dbReference>
<comment type="caution">
    <text evidence="2">The sequence shown here is derived from an EMBL/GenBank/DDBJ whole genome shotgun (WGS) entry which is preliminary data.</text>
</comment>
<evidence type="ECO:0000313" key="3">
    <source>
        <dbReference type="Proteomes" id="UP000586827"/>
    </source>
</evidence>
<dbReference type="InterPro" id="IPR037523">
    <property type="entry name" value="VOC_core"/>
</dbReference>
<dbReference type="RefSeq" id="WP_067524303.1">
    <property type="nucleotide sequence ID" value="NZ_JABELX010000005.1"/>
</dbReference>
<dbReference type="PANTHER" id="PTHR35908:SF1">
    <property type="entry name" value="CONSERVED PROTEIN"/>
    <property type="match status" value="1"/>
</dbReference>
<dbReference type="SUPFAM" id="SSF54593">
    <property type="entry name" value="Glyoxalase/Bleomycin resistance protein/Dihydroxybiphenyl dioxygenase"/>
    <property type="match status" value="1"/>
</dbReference>
<feature type="domain" description="VOC" evidence="1">
    <location>
        <begin position="6"/>
        <end position="124"/>
    </location>
</feature>
<accession>A0A849C4G5</accession>
<dbReference type="Gene3D" id="3.10.180.10">
    <property type="entry name" value="2,3-Dihydroxybiphenyl 1,2-Dioxygenase, domain 1"/>
    <property type="match status" value="1"/>
</dbReference>
<dbReference type="PANTHER" id="PTHR35908">
    <property type="entry name" value="HYPOTHETICAL FUSION PROTEIN"/>
    <property type="match status" value="1"/>
</dbReference>
<dbReference type="EMBL" id="JABELX010000005">
    <property type="protein sequence ID" value="NNH71235.1"/>
    <property type="molecule type" value="Genomic_DNA"/>
</dbReference>
<evidence type="ECO:0000259" key="1">
    <source>
        <dbReference type="PROSITE" id="PS51819"/>
    </source>
</evidence>
<sequence length="127" mass="13722">MTTTGTITSLAFWAQDGKALAAFYAAALGWELGPAYPDESGTPIAFTVTDGTTACIFYSAHDFKAPRWPEEQLPFHFNLAFPDPAAAEERLLELGATKPEHQPGQGHWTVLLDPSGQPFCVSEPPNT</sequence>
<name>A0A849C4G5_9NOCA</name>
<proteinExistence type="predicted"/>
<gene>
    <name evidence="2" type="ORF">HLB23_15400</name>
</gene>
<dbReference type="InterPro" id="IPR029068">
    <property type="entry name" value="Glyas_Bleomycin-R_OHBP_Dase"/>
</dbReference>
<reference evidence="2 3" key="1">
    <citation type="submission" date="2020-05" db="EMBL/GenBank/DDBJ databases">
        <title>MicrobeNet Type strains.</title>
        <authorList>
            <person name="Nicholson A.C."/>
        </authorList>
    </citation>
    <scope>NUCLEOTIDE SEQUENCE [LARGE SCALE GENOMIC DNA]</scope>
    <source>
        <strain evidence="2 3">JCM 3224</strain>
    </source>
</reference>
<protein>
    <submittedName>
        <fullName evidence="2">VOC family protein</fullName>
    </submittedName>
</protein>
<dbReference type="Pfam" id="PF18029">
    <property type="entry name" value="Glyoxalase_6"/>
    <property type="match status" value="1"/>
</dbReference>
<dbReference type="InterPro" id="IPR041581">
    <property type="entry name" value="Glyoxalase_6"/>
</dbReference>
<dbReference type="PROSITE" id="PS51819">
    <property type="entry name" value="VOC"/>
    <property type="match status" value="1"/>
</dbReference>
<keyword evidence="3" id="KW-1185">Reference proteome</keyword>
<evidence type="ECO:0000313" key="2">
    <source>
        <dbReference type="EMBL" id="NNH71235.1"/>
    </source>
</evidence>
<organism evidence="2 3">
    <name type="scientific">Nocardia uniformis</name>
    <dbReference type="NCBI Taxonomy" id="53432"/>
    <lineage>
        <taxon>Bacteria</taxon>
        <taxon>Bacillati</taxon>
        <taxon>Actinomycetota</taxon>
        <taxon>Actinomycetes</taxon>
        <taxon>Mycobacteriales</taxon>
        <taxon>Nocardiaceae</taxon>
        <taxon>Nocardia</taxon>
    </lineage>
</organism>
<dbReference type="AlphaFoldDB" id="A0A849C4G5"/>